<gene>
    <name evidence="1" type="ORF">F5148DRAFT_505938</name>
</gene>
<keyword evidence="2" id="KW-1185">Reference proteome</keyword>
<name>A0ACC0UGX8_9AGAM</name>
<protein>
    <submittedName>
        <fullName evidence="1">Uncharacterized protein</fullName>
    </submittedName>
</protein>
<evidence type="ECO:0000313" key="1">
    <source>
        <dbReference type="EMBL" id="KAI9510757.1"/>
    </source>
</evidence>
<dbReference type="EMBL" id="JAGFNK010000034">
    <property type="protein sequence ID" value="KAI9510757.1"/>
    <property type="molecule type" value="Genomic_DNA"/>
</dbReference>
<organism evidence="1 2">
    <name type="scientific">Russula earlei</name>
    <dbReference type="NCBI Taxonomy" id="71964"/>
    <lineage>
        <taxon>Eukaryota</taxon>
        <taxon>Fungi</taxon>
        <taxon>Dikarya</taxon>
        <taxon>Basidiomycota</taxon>
        <taxon>Agaricomycotina</taxon>
        <taxon>Agaricomycetes</taxon>
        <taxon>Russulales</taxon>
        <taxon>Russulaceae</taxon>
        <taxon>Russula</taxon>
    </lineage>
</organism>
<dbReference type="Proteomes" id="UP001207468">
    <property type="component" value="Unassembled WGS sequence"/>
</dbReference>
<evidence type="ECO:0000313" key="2">
    <source>
        <dbReference type="Proteomes" id="UP001207468"/>
    </source>
</evidence>
<sequence>MKKWRIKIGKERSNLACGGGGGGHKQICKDGRAPRSGSFLLNPAEWHRQNGTTAVAVMVGVGGGDGGERKDADLDGRTPCTFVFGFLDLLSFLFRPHHVMAPTKTYRVPPSPLHEPRFHGPARARMAGAVWVEEWRGQERVAYTRTKGLTETSTKRLPFFLFFFFFFFGSESTPGVLRF</sequence>
<proteinExistence type="predicted"/>
<comment type="caution">
    <text evidence="1">The sequence shown here is derived from an EMBL/GenBank/DDBJ whole genome shotgun (WGS) entry which is preliminary data.</text>
</comment>
<accession>A0ACC0UGX8</accession>
<reference evidence="1" key="1">
    <citation type="submission" date="2021-03" db="EMBL/GenBank/DDBJ databases">
        <title>Evolutionary priming and transition to the ectomycorrhizal habit in an iconic lineage of mushroom-forming fungi: is preadaptation a requirement?</title>
        <authorList>
            <consortium name="DOE Joint Genome Institute"/>
            <person name="Looney B.P."/>
            <person name="Miyauchi S."/>
            <person name="Morin E."/>
            <person name="Drula E."/>
            <person name="Courty P.E."/>
            <person name="Chicoki N."/>
            <person name="Fauchery L."/>
            <person name="Kohler A."/>
            <person name="Kuo A."/>
            <person name="LaButti K."/>
            <person name="Pangilinan J."/>
            <person name="Lipzen A."/>
            <person name="Riley R."/>
            <person name="Andreopoulos W."/>
            <person name="He G."/>
            <person name="Johnson J."/>
            <person name="Barry K.W."/>
            <person name="Grigoriev I.V."/>
            <person name="Nagy L."/>
            <person name="Hibbett D."/>
            <person name="Henrissat B."/>
            <person name="Matheny P.B."/>
            <person name="Labbe J."/>
            <person name="Martin A.F."/>
        </authorList>
    </citation>
    <scope>NUCLEOTIDE SEQUENCE</scope>
    <source>
        <strain evidence="1">BPL698</strain>
    </source>
</reference>